<dbReference type="NCBIfam" id="TIGR01003">
    <property type="entry name" value="PTS_HPr_family"/>
    <property type="match status" value="1"/>
</dbReference>
<dbReference type="PROSITE" id="PS00369">
    <property type="entry name" value="PTS_HPR_HIS"/>
    <property type="match status" value="1"/>
</dbReference>
<dbReference type="InterPro" id="IPR001020">
    <property type="entry name" value="PTS_HPr_His_P_site"/>
</dbReference>
<organism evidence="9 10">
    <name type="scientific">Izhakiella australiensis</name>
    <dbReference type="NCBI Taxonomy" id="1926881"/>
    <lineage>
        <taxon>Bacteria</taxon>
        <taxon>Pseudomonadati</taxon>
        <taxon>Pseudomonadota</taxon>
        <taxon>Gammaproteobacteria</taxon>
        <taxon>Enterobacterales</taxon>
        <taxon>Erwiniaceae</taxon>
        <taxon>Izhakiella</taxon>
    </lineage>
</organism>
<dbReference type="STRING" id="1926881.BTJ39_21190"/>
<evidence type="ECO:0000313" key="9">
    <source>
        <dbReference type="EMBL" id="OON36994.1"/>
    </source>
</evidence>
<dbReference type="EMBL" id="MRUL01000023">
    <property type="protein sequence ID" value="OON36994.1"/>
    <property type="molecule type" value="Genomic_DNA"/>
</dbReference>
<dbReference type="InterPro" id="IPR000032">
    <property type="entry name" value="HPr-like"/>
</dbReference>
<evidence type="ECO:0000256" key="5">
    <source>
        <dbReference type="ARBA" id="ARBA00037424"/>
    </source>
</evidence>
<dbReference type="PANTHER" id="PTHR33705:SF2">
    <property type="entry name" value="PHOSPHOCARRIER PROTEIN NPR"/>
    <property type="match status" value="1"/>
</dbReference>
<feature type="domain" description="HPr" evidence="8">
    <location>
        <begin position="1"/>
        <end position="88"/>
    </location>
</feature>
<name>A0A1S8YD23_9GAMM</name>
<evidence type="ECO:0000313" key="10">
    <source>
        <dbReference type="Proteomes" id="UP000190667"/>
    </source>
</evidence>
<dbReference type="AlphaFoldDB" id="A0A1S8YD23"/>
<dbReference type="GO" id="GO:0009401">
    <property type="term" value="P:phosphoenolpyruvate-dependent sugar phosphotransferase system"/>
    <property type="evidence" value="ECO:0007669"/>
    <property type="project" value="UniProtKB-KW"/>
</dbReference>
<dbReference type="GO" id="GO:0005737">
    <property type="term" value="C:cytoplasm"/>
    <property type="evidence" value="ECO:0007669"/>
    <property type="project" value="UniProtKB-SubCell"/>
</dbReference>
<keyword evidence="9" id="KW-0813">Transport</keyword>
<evidence type="ECO:0000256" key="2">
    <source>
        <dbReference type="ARBA" id="ARBA00010736"/>
    </source>
</evidence>
<evidence type="ECO:0000256" key="6">
    <source>
        <dbReference type="ARBA" id="ARBA00040081"/>
    </source>
</evidence>
<keyword evidence="3" id="KW-0963">Cytoplasm</keyword>
<gene>
    <name evidence="9" type="ORF">BTJ39_21190</name>
</gene>
<dbReference type="InterPro" id="IPR050399">
    <property type="entry name" value="HPr"/>
</dbReference>
<proteinExistence type="inferred from homology"/>
<evidence type="ECO:0000256" key="7">
    <source>
        <dbReference type="ARBA" id="ARBA00041734"/>
    </source>
</evidence>
<dbReference type="PANTHER" id="PTHR33705">
    <property type="entry name" value="PHOSPHOCARRIER PROTEIN HPR"/>
    <property type="match status" value="1"/>
</dbReference>
<sequence length="94" mass="10178">MIREKVRVVNSTGLHARPAASLAKIVKQYQSSLTLVNNDRTIPIKGMMSILGAGVKGHSEIELICEGPDEADFIKALRTAFADGFGERDHAGQE</sequence>
<evidence type="ECO:0000256" key="4">
    <source>
        <dbReference type="ARBA" id="ARBA00022683"/>
    </source>
</evidence>
<evidence type="ECO:0000256" key="1">
    <source>
        <dbReference type="ARBA" id="ARBA00004496"/>
    </source>
</evidence>
<dbReference type="OrthoDB" id="9798965at2"/>
<dbReference type="CDD" id="cd00367">
    <property type="entry name" value="PTS-HPr_like"/>
    <property type="match status" value="1"/>
</dbReference>
<dbReference type="RefSeq" id="WP_078004712.1">
    <property type="nucleotide sequence ID" value="NZ_MRUL01000023.1"/>
</dbReference>
<accession>A0A1S8YD23</accession>
<keyword evidence="9" id="KW-0762">Sugar transport</keyword>
<dbReference type="Proteomes" id="UP000190667">
    <property type="component" value="Unassembled WGS sequence"/>
</dbReference>
<keyword evidence="4" id="KW-0598">Phosphotransferase system</keyword>
<evidence type="ECO:0000256" key="3">
    <source>
        <dbReference type="ARBA" id="ARBA00022490"/>
    </source>
</evidence>
<comment type="caution">
    <text evidence="9">The sequence shown here is derived from an EMBL/GenBank/DDBJ whole genome shotgun (WGS) entry which is preliminary data.</text>
</comment>
<dbReference type="Pfam" id="PF00381">
    <property type="entry name" value="PTS-HPr"/>
    <property type="match status" value="1"/>
</dbReference>
<comment type="subcellular location">
    <subcellularLocation>
        <location evidence="1">Cytoplasm</location>
    </subcellularLocation>
</comment>
<dbReference type="SUPFAM" id="SSF55594">
    <property type="entry name" value="HPr-like"/>
    <property type="match status" value="1"/>
</dbReference>
<dbReference type="PROSITE" id="PS51350">
    <property type="entry name" value="PTS_HPR_DOM"/>
    <property type="match status" value="1"/>
</dbReference>
<dbReference type="Gene3D" id="3.30.1340.10">
    <property type="entry name" value="HPr-like"/>
    <property type="match status" value="1"/>
</dbReference>
<keyword evidence="10" id="KW-1185">Reference proteome</keyword>
<comment type="similarity">
    <text evidence="2">Belongs to the HPr family.</text>
</comment>
<dbReference type="PRINTS" id="PR00107">
    <property type="entry name" value="PHOSPHOCPHPR"/>
</dbReference>
<comment type="function">
    <text evidence="5">Component of the phosphoenolpyruvate-dependent nitrogen-metabolic phosphotransferase system (nitrogen-metabolic PTS), that seems to be involved in regulating nitrogen metabolism. The phosphoryl group from phosphoenolpyruvate (PEP) is transferred to the phosphoryl carrier protein NPr by enzyme I-Ntr. Phospho-NPr then transfers it to EIIA-Ntr. Could function in the transcriptional regulation of sigma-54 dependent operons in conjunction with the NPr (PtsO) and EIIA-Ntr (PtsN) proteins.</text>
</comment>
<dbReference type="InterPro" id="IPR035895">
    <property type="entry name" value="HPr-like_sf"/>
</dbReference>
<evidence type="ECO:0000259" key="8">
    <source>
        <dbReference type="PROSITE" id="PS51350"/>
    </source>
</evidence>
<reference evidence="9 10" key="1">
    <citation type="submission" date="2016-12" db="EMBL/GenBank/DDBJ databases">
        <title>Izhakiella australiana sp. nov. of genus Izhakiella isolated from Australian desert.</title>
        <authorList>
            <person name="Ji M."/>
        </authorList>
    </citation>
    <scope>NUCLEOTIDE SEQUENCE [LARGE SCALE GENOMIC DNA]</scope>
    <source>
        <strain evidence="9 10">D4N98</strain>
    </source>
</reference>
<protein>
    <recommendedName>
        <fullName evidence="6">Phosphocarrier protein NPr</fullName>
    </recommendedName>
    <alternativeName>
        <fullName evidence="7">Nitrogen-related HPr</fullName>
    </alternativeName>
</protein>